<dbReference type="EMBL" id="CP137305">
    <property type="protein sequence ID" value="WQF76966.1"/>
    <property type="molecule type" value="Genomic_DNA"/>
</dbReference>
<sequence length="84" mass="9302">MQTDDTIDLTGAPFDAKEEKSEKVSFTAKAKQHLTVHNSLTSNGVIVLQASSTGTTIIQRQEGQQRKLQLVDAKSPTDRRDYVQ</sequence>
<feature type="region of interest" description="Disordered" evidence="1">
    <location>
        <begin position="60"/>
        <end position="84"/>
    </location>
</feature>
<dbReference type="Proteomes" id="UP001322277">
    <property type="component" value="Chromosome 1"/>
</dbReference>
<evidence type="ECO:0000256" key="1">
    <source>
        <dbReference type="SAM" id="MobiDB-lite"/>
    </source>
</evidence>
<evidence type="ECO:0000313" key="2">
    <source>
        <dbReference type="EMBL" id="WQF76966.1"/>
    </source>
</evidence>
<dbReference type="GeneID" id="87938483"/>
<proteinExistence type="predicted"/>
<protein>
    <submittedName>
        <fullName evidence="2">Uncharacterized protein</fullName>
    </submittedName>
</protein>
<reference evidence="3" key="1">
    <citation type="journal article" date="2023" name="bioRxiv">
        <title>Complete genome of the Medicago anthracnose fungus, Colletotrichum destructivum, reveals a mini-chromosome-like region within a core chromosome.</title>
        <authorList>
            <person name="Lapalu N."/>
            <person name="Simon A."/>
            <person name="Lu A."/>
            <person name="Plaumann P.-L."/>
            <person name="Amselem J."/>
            <person name="Pigne S."/>
            <person name="Auger A."/>
            <person name="Koch C."/>
            <person name="Dallery J.-F."/>
            <person name="O'Connell R.J."/>
        </authorList>
    </citation>
    <scope>NUCLEOTIDE SEQUENCE [LARGE SCALE GENOMIC DNA]</scope>
    <source>
        <strain evidence="3">CBS 520.97</strain>
    </source>
</reference>
<dbReference type="RefSeq" id="XP_062774190.1">
    <property type="nucleotide sequence ID" value="XM_062918139.1"/>
</dbReference>
<keyword evidence="3" id="KW-1185">Reference proteome</keyword>
<gene>
    <name evidence="2" type="ORF">CDEST_01980</name>
</gene>
<organism evidence="2 3">
    <name type="scientific">Colletotrichum destructivum</name>
    <dbReference type="NCBI Taxonomy" id="34406"/>
    <lineage>
        <taxon>Eukaryota</taxon>
        <taxon>Fungi</taxon>
        <taxon>Dikarya</taxon>
        <taxon>Ascomycota</taxon>
        <taxon>Pezizomycotina</taxon>
        <taxon>Sordariomycetes</taxon>
        <taxon>Hypocreomycetidae</taxon>
        <taxon>Glomerellales</taxon>
        <taxon>Glomerellaceae</taxon>
        <taxon>Colletotrichum</taxon>
        <taxon>Colletotrichum destructivum species complex</taxon>
    </lineage>
</organism>
<feature type="compositionally biased region" description="Basic and acidic residues" evidence="1">
    <location>
        <begin position="75"/>
        <end position="84"/>
    </location>
</feature>
<accession>A0AAX4I183</accession>
<dbReference type="AlphaFoldDB" id="A0AAX4I183"/>
<evidence type="ECO:0000313" key="3">
    <source>
        <dbReference type="Proteomes" id="UP001322277"/>
    </source>
</evidence>
<dbReference type="KEGG" id="cdet:87938483"/>
<name>A0AAX4I183_9PEZI</name>